<sequence length="177" mass="20548">MLIYLILSSQRVPRLGWIYPFENLQIVSIILDLKDMIQVNILSHILLKLCTRLETLHIKGDDEILCQQSDHSFECPYAYSTFWEGQKLHNSLSNRLKELELKGFGGDLMKITFLKYIMTNASKMEKIVIQCDNNCSIDGVVSAMELLYFPKISIDLALELKRDRKLVSEYMRLILSN</sequence>
<proteinExistence type="predicted"/>
<comment type="caution">
    <text evidence="2">The sequence shown here is derived from an EMBL/GenBank/DDBJ whole genome shotgun (WGS) entry which is preliminary data.</text>
</comment>
<reference evidence="2 3" key="1">
    <citation type="submission" date="2020-06" db="EMBL/GenBank/DDBJ databases">
        <title>Transcriptomic and genomic resources for Thalictrum thalictroides and T. hernandezii: Facilitating candidate gene discovery in an emerging model plant lineage.</title>
        <authorList>
            <person name="Arias T."/>
            <person name="Riano-Pachon D.M."/>
            <person name="Di Stilio V.S."/>
        </authorList>
    </citation>
    <scope>NUCLEOTIDE SEQUENCE [LARGE SCALE GENOMIC DNA]</scope>
    <source>
        <strain evidence="3">cv. WT478/WT964</strain>
        <tissue evidence="2">Leaves</tissue>
    </source>
</reference>
<accession>A0A7J6VU12</accession>
<feature type="domain" description="FBD" evidence="1">
    <location>
        <begin position="92"/>
        <end position="129"/>
    </location>
</feature>
<name>A0A7J6VU12_THATH</name>
<evidence type="ECO:0000313" key="3">
    <source>
        <dbReference type="Proteomes" id="UP000554482"/>
    </source>
</evidence>
<dbReference type="OrthoDB" id="1937141at2759"/>
<dbReference type="InterPro" id="IPR006566">
    <property type="entry name" value="FBD"/>
</dbReference>
<gene>
    <name evidence="2" type="ORF">FRX31_022531</name>
</gene>
<evidence type="ECO:0000313" key="2">
    <source>
        <dbReference type="EMBL" id="KAF5187882.1"/>
    </source>
</evidence>
<dbReference type="EMBL" id="JABWDY010027444">
    <property type="protein sequence ID" value="KAF5187882.1"/>
    <property type="molecule type" value="Genomic_DNA"/>
</dbReference>
<protein>
    <submittedName>
        <fullName evidence="2">F-box and leucine rich repeat domains containing protein</fullName>
    </submittedName>
</protein>
<dbReference type="Pfam" id="PF08387">
    <property type="entry name" value="FBD"/>
    <property type="match status" value="1"/>
</dbReference>
<keyword evidence="3" id="KW-1185">Reference proteome</keyword>
<dbReference type="AlphaFoldDB" id="A0A7J6VU12"/>
<dbReference type="Proteomes" id="UP000554482">
    <property type="component" value="Unassembled WGS sequence"/>
</dbReference>
<evidence type="ECO:0000259" key="1">
    <source>
        <dbReference type="Pfam" id="PF08387"/>
    </source>
</evidence>
<organism evidence="2 3">
    <name type="scientific">Thalictrum thalictroides</name>
    <name type="common">Rue-anemone</name>
    <name type="synonym">Anemone thalictroides</name>
    <dbReference type="NCBI Taxonomy" id="46969"/>
    <lineage>
        <taxon>Eukaryota</taxon>
        <taxon>Viridiplantae</taxon>
        <taxon>Streptophyta</taxon>
        <taxon>Embryophyta</taxon>
        <taxon>Tracheophyta</taxon>
        <taxon>Spermatophyta</taxon>
        <taxon>Magnoliopsida</taxon>
        <taxon>Ranunculales</taxon>
        <taxon>Ranunculaceae</taxon>
        <taxon>Thalictroideae</taxon>
        <taxon>Thalictrum</taxon>
    </lineage>
</organism>